<evidence type="ECO:0000313" key="2">
    <source>
        <dbReference type="EMBL" id="MBD1394770.1"/>
    </source>
</evidence>
<organism evidence="2 3">
    <name type="scientific">Mucilaginibacter glaciei</name>
    <dbReference type="NCBI Taxonomy" id="2772109"/>
    <lineage>
        <taxon>Bacteria</taxon>
        <taxon>Pseudomonadati</taxon>
        <taxon>Bacteroidota</taxon>
        <taxon>Sphingobacteriia</taxon>
        <taxon>Sphingobacteriales</taxon>
        <taxon>Sphingobacteriaceae</taxon>
        <taxon>Mucilaginibacter</taxon>
    </lineage>
</organism>
<dbReference type="Proteomes" id="UP000619078">
    <property type="component" value="Unassembled WGS sequence"/>
</dbReference>
<keyword evidence="3" id="KW-1185">Reference proteome</keyword>
<dbReference type="Pfam" id="PF01850">
    <property type="entry name" value="PIN"/>
    <property type="match status" value="1"/>
</dbReference>
<dbReference type="InterPro" id="IPR029060">
    <property type="entry name" value="PIN-like_dom_sf"/>
</dbReference>
<evidence type="ECO:0000259" key="1">
    <source>
        <dbReference type="Pfam" id="PF01850"/>
    </source>
</evidence>
<comment type="caution">
    <text evidence="2">The sequence shown here is derived from an EMBL/GenBank/DDBJ whole genome shotgun (WGS) entry which is preliminary data.</text>
</comment>
<proteinExistence type="predicted"/>
<feature type="domain" description="PIN" evidence="1">
    <location>
        <begin position="17"/>
        <end position="73"/>
    </location>
</feature>
<evidence type="ECO:0000313" key="3">
    <source>
        <dbReference type="Proteomes" id="UP000619078"/>
    </source>
</evidence>
<dbReference type="SUPFAM" id="SSF88723">
    <property type="entry name" value="PIN domain-like"/>
    <property type="match status" value="1"/>
</dbReference>
<dbReference type="Gene3D" id="3.40.50.1010">
    <property type="entry name" value="5'-nuclease"/>
    <property type="match status" value="1"/>
</dbReference>
<dbReference type="InterPro" id="IPR002716">
    <property type="entry name" value="PIN_dom"/>
</dbReference>
<protein>
    <submittedName>
        <fullName evidence="2">Type II toxin-antitoxin system VapC family toxin</fullName>
    </submittedName>
</protein>
<reference evidence="2" key="1">
    <citation type="submission" date="2020-09" db="EMBL/GenBank/DDBJ databases">
        <title>Novel species of Mucilaginibacter isolated from a glacier on the Tibetan Plateau.</title>
        <authorList>
            <person name="Liu Q."/>
            <person name="Xin Y.-H."/>
        </authorList>
    </citation>
    <scope>NUCLEOTIDE SEQUENCE</scope>
    <source>
        <strain evidence="2">ZB1P21</strain>
    </source>
</reference>
<sequence>MGYNGEPEKEKKMGQFVYYSQIINLDEAIVDKTIEITKLMKIKMPDAIIASTALVYDHTLITRDTADFKRVAGLRLFNPYDAQQLTANSTPRIKP</sequence>
<gene>
    <name evidence="2" type="ORF">IDJ76_16810</name>
</gene>
<dbReference type="CDD" id="cd18738">
    <property type="entry name" value="PIN_VapC4-5_FitB-like"/>
    <property type="match status" value="1"/>
</dbReference>
<dbReference type="AlphaFoldDB" id="A0A926NVF9"/>
<accession>A0A926NVF9</accession>
<dbReference type="EMBL" id="JACWMX010000007">
    <property type="protein sequence ID" value="MBD1394770.1"/>
    <property type="molecule type" value="Genomic_DNA"/>
</dbReference>
<dbReference type="RefSeq" id="WP_191164694.1">
    <property type="nucleotide sequence ID" value="NZ_JACWMX010000007.1"/>
</dbReference>
<name>A0A926NVF9_9SPHI</name>